<accession>A0A2H0W3A2</accession>
<proteinExistence type="predicted"/>
<dbReference type="CDD" id="cd02440">
    <property type="entry name" value="AdoMet_MTases"/>
    <property type="match status" value="1"/>
</dbReference>
<protein>
    <recommendedName>
        <fullName evidence="1">Methyltransferase type 11 domain-containing protein</fullName>
    </recommendedName>
</protein>
<gene>
    <name evidence="2" type="ORF">COT80_03695</name>
</gene>
<name>A0A2H0W3A2_9BACT</name>
<reference evidence="3" key="1">
    <citation type="submission" date="2017-09" db="EMBL/GenBank/DDBJ databases">
        <title>Depth-based differentiation of microbial function through sediment-hosted aquifers and enrichment of novel symbionts in the deep terrestrial subsurface.</title>
        <authorList>
            <person name="Probst A.J."/>
            <person name="Ladd B."/>
            <person name="Jarett J.K."/>
            <person name="Geller-Mcgrath D.E."/>
            <person name="Sieber C.M.K."/>
            <person name="Emerson J.B."/>
            <person name="Anantharaman K."/>
            <person name="Thomas B.C."/>
            <person name="Malmstrom R."/>
            <person name="Stieglmeier M."/>
            <person name="Klingl A."/>
            <person name="Woyke T."/>
            <person name="Ryan C.M."/>
            <person name="Banfield J.F."/>
        </authorList>
    </citation>
    <scope>NUCLEOTIDE SEQUENCE [LARGE SCALE GENOMIC DNA]</scope>
</reference>
<evidence type="ECO:0000259" key="1">
    <source>
        <dbReference type="Pfam" id="PF08241"/>
    </source>
</evidence>
<feature type="domain" description="Methyltransferase type 11" evidence="1">
    <location>
        <begin position="59"/>
        <end position="106"/>
    </location>
</feature>
<dbReference type="EMBL" id="PEZY01000012">
    <property type="protein sequence ID" value="PIS05843.1"/>
    <property type="molecule type" value="Genomic_DNA"/>
</dbReference>
<sequence>MYIFQPDRYLLKKQIKEFGHYIGGKTLDVGAGGFSRYEQFFKSSEYIKMDIGDDDNLDVIGSADNIPLADASFDSVVSTQVFEHLKNPFKAADEIHRVLKSGGVCLLTVPQWNELHEEPHDYYRYTKFGIGEIFESRGFEVLVIDQRGGFFVSLFQIKVRYLLDRFKLHSRPVVGRIFSRLFKIGTGLAMWLDKKDKSPANKKHAIGWLFILRKK</sequence>
<organism evidence="2 3">
    <name type="scientific">Candidatus Buchananbacteria bacterium CG10_big_fil_rev_8_21_14_0_10_33_19</name>
    <dbReference type="NCBI Taxonomy" id="1974525"/>
    <lineage>
        <taxon>Bacteria</taxon>
        <taxon>Candidatus Buchananiibacteriota</taxon>
    </lineage>
</organism>
<evidence type="ECO:0000313" key="3">
    <source>
        <dbReference type="Proteomes" id="UP000229056"/>
    </source>
</evidence>
<evidence type="ECO:0000313" key="2">
    <source>
        <dbReference type="EMBL" id="PIS05843.1"/>
    </source>
</evidence>
<dbReference type="SUPFAM" id="SSF53335">
    <property type="entry name" value="S-adenosyl-L-methionine-dependent methyltransferases"/>
    <property type="match status" value="1"/>
</dbReference>
<dbReference type="InterPro" id="IPR029063">
    <property type="entry name" value="SAM-dependent_MTases_sf"/>
</dbReference>
<dbReference type="GO" id="GO:0008757">
    <property type="term" value="F:S-adenosylmethionine-dependent methyltransferase activity"/>
    <property type="evidence" value="ECO:0007669"/>
    <property type="project" value="InterPro"/>
</dbReference>
<dbReference type="Pfam" id="PF08241">
    <property type="entry name" value="Methyltransf_11"/>
    <property type="match status" value="1"/>
</dbReference>
<dbReference type="Gene3D" id="3.40.50.150">
    <property type="entry name" value="Vaccinia Virus protein VP39"/>
    <property type="match status" value="1"/>
</dbReference>
<dbReference type="Proteomes" id="UP000229056">
    <property type="component" value="Unassembled WGS sequence"/>
</dbReference>
<dbReference type="AlphaFoldDB" id="A0A2H0W3A2"/>
<dbReference type="InterPro" id="IPR013216">
    <property type="entry name" value="Methyltransf_11"/>
</dbReference>
<comment type="caution">
    <text evidence="2">The sequence shown here is derived from an EMBL/GenBank/DDBJ whole genome shotgun (WGS) entry which is preliminary data.</text>
</comment>